<keyword evidence="3" id="KW-0472">Membrane</keyword>
<keyword evidence="3" id="KW-0812">Transmembrane</keyword>
<gene>
    <name evidence="5" type="ORF">AL538_00245</name>
</gene>
<feature type="DNA-binding region" description="OmpR/PhoB-type" evidence="2">
    <location>
        <begin position="2"/>
        <end position="101"/>
    </location>
</feature>
<evidence type="ECO:0000313" key="5">
    <source>
        <dbReference type="EMBL" id="AMF96263.1"/>
    </source>
</evidence>
<evidence type="ECO:0000259" key="4">
    <source>
        <dbReference type="PROSITE" id="PS51755"/>
    </source>
</evidence>
<dbReference type="InterPro" id="IPR016032">
    <property type="entry name" value="Sig_transdc_resp-reg_C-effctor"/>
</dbReference>
<evidence type="ECO:0000256" key="1">
    <source>
        <dbReference type="ARBA" id="ARBA00023125"/>
    </source>
</evidence>
<dbReference type="InterPro" id="IPR036388">
    <property type="entry name" value="WH-like_DNA-bd_sf"/>
</dbReference>
<feature type="transmembrane region" description="Helical" evidence="3">
    <location>
        <begin position="144"/>
        <end position="166"/>
    </location>
</feature>
<evidence type="ECO:0000256" key="3">
    <source>
        <dbReference type="SAM" id="Phobius"/>
    </source>
</evidence>
<proteinExistence type="predicted"/>
<sequence length="172" mass="19708">MKMYYSLGKDINFCYQRREIQAKSKVIKLGGRESNILLLLLDNPNVILSKDFINKRVWGDILVADTSLTKAIYNIRKAFSNCADISCELKTFSKQGYILVMEKKLEEVCDSELKSSCSLLGIYSDKKLIYTNKKHHKNTFYTPCFLQTIVVAFSTSIITVTTELIVSKLHLF</sequence>
<evidence type="ECO:0000313" key="6">
    <source>
        <dbReference type="Proteomes" id="UP000067422"/>
    </source>
</evidence>
<organism evidence="5 6">
    <name type="scientific">Vibrio harveyi</name>
    <name type="common">Beneckea harveyi</name>
    <dbReference type="NCBI Taxonomy" id="669"/>
    <lineage>
        <taxon>Bacteria</taxon>
        <taxon>Pseudomonadati</taxon>
        <taxon>Pseudomonadota</taxon>
        <taxon>Gammaproteobacteria</taxon>
        <taxon>Vibrionales</taxon>
        <taxon>Vibrionaceae</taxon>
        <taxon>Vibrio</taxon>
    </lineage>
</organism>
<dbReference type="SMART" id="SM00862">
    <property type="entry name" value="Trans_reg_C"/>
    <property type="match status" value="1"/>
</dbReference>
<dbReference type="Pfam" id="PF00486">
    <property type="entry name" value="Trans_reg_C"/>
    <property type="match status" value="1"/>
</dbReference>
<reference evidence="5" key="1">
    <citation type="submission" date="2018-01" db="EMBL/GenBank/DDBJ databases">
        <title>FDA dAtabase for Regulatory Grade micrObial Sequences (FDA-ARGOS): Supporting development and validation of Infectious Disease Dx tests.</title>
        <authorList>
            <person name="Hoffmann M."/>
            <person name="Allard M."/>
            <person name="Evans P."/>
            <person name="Brown E."/>
            <person name="Tallon L."/>
            <person name="Sadzewicz L."/>
            <person name="Sengamalay N."/>
            <person name="Ott S."/>
            <person name="Godinez A."/>
            <person name="Nagaraj S."/>
            <person name="Vyas G."/>
            <person name="Aluvathingal J."/>
            <person name="Nadendla S."/>
            <person name="Geyer C."/>
            <person name="Sichtig H."/>
        </authorList>
    </citation>
    <scope>NUCLEOTIDE SEQUENCE</scope>
    <source>
        <strain evidence="5">FDAARGOS_107</strain>
    </source>
</reference>
<protein>
    <recommendedName>
        <fullName evidence="4">OmpR/PhoB-type domain-containing protein</fullName>
    </recommendedName>
</protein>
<feature type="domain" description="OmpR/PhoB-type" evidence="4">
    <location>
        <begin position="2"/>
        <end position="101"/>
    </location>
</feature>
<dbReference type="InterPro" id="IPR001867">
    <property type="entry name" value="OmpR/PhoB-type_DNA-bd"/>
</dbReference>
<dbReference type="Gene3D" id="1.10.10.10">
    <property type="entry name" value="Winged helix-like DNA-binding domain superfamily/Winged helix DNA-binding domain"/>
    <property type="match status" value="1"/>
</dbReference>
<dbReference type="CDD" id="cd00383">
    <property type="entry name" value="trans_reg_C"/>
    <property type="match status" value="1"/>
</dbReference>
<accession>A0ABM5XT39</accession>
<keyword evidence="6" id="KW-1185">Reference proteome</keyword>
<dbReference type="Proteomes" id="UP000067422">
    <property type="component" value="Chromosome 1"/>
</dbReference>
<dbReference type="EMBL" id="CP014038">
    <property type="protein sequence ID" value="AMF96263.1"/>
    <property type="molecule type" value="Genomic_DNA"/>
</dbReference>
<keyword evidence="3" id="KW-1133">Transmembrane helix</keyword>
<dbReference type="RefSeq" id="WP_061064960.1">
    <property type="nucleotide sequence ID" value="NZ_CP014038.2"/>
</dbReference>
<keyword evidence="1 2" id="KW-0238">DNA-binding</keyword>
<dbReference type="SUPFAM" id="SSF46894">
    <property type="entry name" value="C-terminal effector domain of the bipartite response regulators"/>
    <property type="match status" value="1"/>
</dbReference>
<name>A0ABM5XT39_VIBHA</name>
<dbReference type="PROSITE" id="PS51755">
    <property type="entry name" value="OMPR_PHOB"/>
    <property type="match status" value="1"/>
</dbReference>
<evidence type="ECO:0000256" key="2">
    <source>
        <dbReference type="PROSITE-ProRule" id="PRU01091"/>
    </source>
</evidence>